<organism evidence="1 2">
    <name type="scientific">Rhizopus stolonifer</name>
    <name type="common">Rhizopus nigricans</name>
    <dbReference type="NCBI Taxonomy" id="4846"/>
    <lineage>
        <taxon>Eukaryota</taxon>
        <taxon>Fungi</taxon>
        <taxon>Fungi incertae sedis</taxon>
        <taxon>Mucoromycota</taxon>
        <taxon>Mucoromycotina</taxon>
        <taxon>Mucoromycetes</taxon>
        <taxon>Mucorales</taxon>
        <taxon>Mucorineae</taxon>
        <taxon>Rhizopodaceae</taxon>
        <taxon>Rhizopus</taxon>
    </lineage>
</organism>
<comment type="caution">
    <text evidence="1">The sequence shown here is derived from an EMBL/GenBank/DDBJ whole genome shotgun (WGS) entry which is preliminary data.</text>
</comment>
<dbReference type="STRING" id="4846.A0A367KI08"/>
<evidence type="ECO:0000313" key="1">
    <source>
        <dbReference type="EMBL" id="RCI01864.1"/>
    </source>
</evidence>
<dbReference type="EMBL" id="PJQM01001633">
    <property type="protein sequence ID" value="RCI01864.1"/>
    <property type="molecule type" value="Genomic_DNA"/>
</dbReference>
<name>A0A367KI08_RHIST</name>
<keyword evidence="2" id="KW-1185">Reference proteome</keyword>
<dbReference type="AlphaFoldDB" id="A0A367KI08"/>
<dbReference type="Proteomes" id="UP000253551">
    <property type="component" value="Unassembled WGS sequence"/>
</dbReference>
<reference evidence="1 2" key="1">
    <citation type="journal article" date="2018" name="G3 (Bethesda)">
        <title>Phylogenetic and Phylogenomic Definition of Rhizopus Species.</title>
        <authorList>
            <person name="Gryganskyi A.P."/>
            <person name="Golan J."/>
            <person name="Dolatabadi S."/>
            <person name="Mondo S."/>
            <person name="Robb S."/>
            <person name="Idnurm A."/>
            <person name="Muszewska A."/>
            <person name="Steczkiewicz K."/>
            <person name="Masonjones S."/>
            <person name="Liao H.L."/>
            <person name="Gajdeczka M.T."/>
            <person name="Anike F."/>
            <person name="Vuek A."/>
            <person name="Anishchenko I.M."/>
            <person name="Voigt K."/>
            <person name="de Hoog G.S."/>
            <person name="Smith M.E."/>
            <person name="Heitman J."/>
            <person name="Vilgalys R."/>
            <person name="Stajich J.E."/>
        </authorList>
    </citation>
    <scope>NUCLEOTIDE SEQUENCE [LARGE SCALE GENOMIC DNA]</scope>
    <source>
        <strain evidence="1 2">LSU 92-RS-03</strain>
    </source>
</reference>
<sequence>MLLCMKRDQHTLFRITRRLLTTDASKTTNNAPKVHIVGRKKPRLALSERLKEIKERGSLEWITIEKKQYKAIPSPNNVPVATLAHGLDR</sequence>
<accession>A0A367KI08</accession>
<evidence type="ECO:0000313" key="2">
    <source>
        <dbReference type="Proteomes" id="UP000253551"/>
    </source>
</evidence>
<gene>
    <name evidence="1" type="ORF">CU098_012310</name>
</gene>
<proteinExistence type="predicted"/>
<feature type="non-terminal residue" evidence="1">
    <location>
        <position position="89"/>
    </location>
</feature>
<protein>
    <submittedName>
        <fullName evidence="1">Uncharacterized protein</fullName>
    </submittedName>
</protein>